<dbReference type="Proteomes" id="UP000887116">
    <property type="component" value="Unassembled WGS sequence"/>
</dbReference>
<dbReference type="Pfam" id="PF01026">
    <property type="entry name" value="TatD_DNase"/>
    <property type="match status" value="1"/>
</dbReference>
<gene>
    <name evidence="3" type="primary">TATDN2</name>
    <name evidence="3" type="ORF">TNCT_415381</name>
</gene>
<protein>
    <submittedName>
        <fullName evidence="3">Putative deoxyribonuclease TATDN2</fullName>
    </submittedName>
</protein>
<dbReference type="SUPFAM" id="SSF51556">
    <property type="entry name" value="Metallo-dependent hydrolases"/>
    <property type="match status" value="1"/>
</dbReference>
<name>A0A8X6FXF6_TRICU</name>
<dbReference type="FunFam" id="3.20.20.140:FF:000027">
    <property type="entry name" value="putative deoxyribonuclease TATDN2"/>
    <property type="match status" value="1"/>
</dbReference>
<dbReference type="PROSITE" id="PS01091">
    <property type="entry name" value="TATD_3"/>
    <property type="match status" value="1"/>
</dbReference>
<accession>A0A8X6FXF6</accession>
<sequence>FFLKDLTNMAVAAPLLRANVRTDFKLTYVDTATNASSQRTRYPLFKQPQLPAYNVFDSKYLESGFIDSHCHLDFLLQRQGFKGSYADYQKRHQATFPNSYQGCIAVFCNPFSFNKRYMWEKYLREDKVWAAFGCHPHNAKDYNDDIERSLCAALEHPKVRALGEIGLDYSNRNNCLKEVQFEVFRRQLKIALMKKLPVVIHCRDAHEDGMRIISQVLPKDYTIHLHCFTDTWEWAQKWLNKFPNLFIGITNVVTFPSAKSVHEVAKNIPLDRLLLETDAPYFVPKRSPKGTRWSHPGMAIHVAEQIAALKNIPVKNVLQATRKNTRFVYNAMNTGIFFDYMKSFFLEDLTNMAVAAPLLRANVRTDFKLTYVDTATNASSQRTRYPLFKQPQLPAYNVFDSKYLESGFIDSHCHLDFLLQRQGFKGSYADYQKRHQATFPNSYQGCIAVFCNPFSFNKVCCL</sequence>
<dbReference type="InterPro" id="IPR032466">
    <property type="entry name" value="Metal_Hydrolase"/>
</dbReference>
<dbReference type="InterPro" id="IPR018228">
    <property type="entry name" value="DNase_TatD-rel_CS"/>
</dbReference>
<dbReference type="GO" id="GO:0016788">
    <property type="term" value="F:hydrolase activity, acting on ester bonds"/>
    <property type="evidence" value="ECO:0007669"/>
    <property type="project" value="InterPro"/>
</dbReference>
<dbReference type="CDD" id="cd01310">
    <property type="entry name" value="TatD_DNAse"/>
    <property type="match status" value="1"/>
</dbReference>
<keyword evidence="2" id="KW-0378">Hydrolase</keyword>
<dbReference type="PROSITE" id="PS01137">
    <property type="entry name" value="TATD_1"/>
    <property type="match status" value="2"/>
</dbReference>
<evidence type="ECO:0000256" key="2">
    <source>
        <dbReference type="ARBA" id="ARBA00022801"/>
    </source>
</evidence>
<evidence type="ECO:0000313" key="3">
    <source>
        <dbReference type="EMBL" id="GFQ91016.1"/>
    </source>
</evidence>
<dbReference type="OrthoDB" id="413993at2759"/>
<keyword evidence="4" id="KW-1185">Reference proteome</keyword>
<proteinExistence type="inferred from homology"/>
<dbReference type="PANTHER" id="PTHR46363:SF1">
    <property type="entry name" value="DEOXYRIBONUCLEASE TATDN2-RELATED"/>
    <property type="match status" value="1"/>
</dbReference>
<dbReference type="AlphaFoldDB" id="A0A8X6FXF6"/>
<feature type="non-terminal residue" evidence="3">
    <location>
        <position position="462"/>
    </location>
</feature>
<comment type="caution">
    <text evidence="3">The sequence shown here is derived from an EMBL/GenBank/DDBJ whole genome shotgun (WGS) entry which is preliminary data.</text>
</comment>
<dbReference type="PANTHER" id="PTHR46363">
    <property type="entry name" value="DEOXYRIBONUCLEASE TATDN2-RELATED"/>
    <property type="match status" value="1"/>
</dbReference>
<dbReference type="EMBL" id="BMAO01013798">
    <property type="protein sequence ID" value="GFQ91016.1"/>
    <property type="molecule type" value="Genomic_DNA"/>
</dbReference>
<evidence type="ECO:0000313" key="4">
    <source>
        <dbReference type="Proteomes" id="UP000887116"/>
    </source>
</evidence>
<dbReference type="Gene3D" id="3.20.20.140">
    <property type="entry name" value="Metal-dependent hydrolases"/>
    <property type="match status" value="1"/>
</dbReference>
<comment type="similarity">
    <text evidence="1">Belongs to the metallo-dependent hydrolases superfamily. TatD-type hydrolase family.</text>
</comment>
<evidence type="ECO:0000256" key="1">
    <source>
        <dbReference type="ARBA" id="ARBA00009275"/>
    </source>
</evidence>
<organism evidence="3 4">
    <name type="scientific">Trichonephila clavata</name>
    <name type="common">Joro spider</name>
    <name type="synonym">Nephila clavata</name>
    <dbReference type="NCBI Taxonomy" id="2740835"/>
    <lineage>
        <taxon>Eukaryota</taxon>
        <taxon>Metazoa</taxon>
        <taxon>Ecdysozoa</taxon>
        <taxon>Arthropoda</taxon>
        <taxon>Chelicerata</taxon>
        <taxon>Arachnida</taxon>
        <taxon>Araneae</taxon>
        <taxon>Araneomorphae</taxon>
        <taxon>Entelegynae</taxon>
        <taxon>Araneoidea</taxon>
        <taxon>Nephilidae</taxon>
        <taxon>Trichonephila</taxon>
    </lineage>
</organism>
<dbReference type="PROSITE" id="PS01090">
    <property type="entry name" value="TATD_2"/>
    <property type="match status" value="1"/>
</dbReference>
<dbReference type="InterPro" id="IPR001130">
    <property type="entry name" value="TatD-like"/>
</dbReference>
<reference evidence="3" key="1">
    <citation type="submission" date="2020-07" db="EMBL/GenBank/DDBJ databases">
        <title>Multicomponent nature underlies the extraordinary mechanical properties of spider dragline silk.</title>
        <authorList>
            <person name="Kono N."/>
            <person name="Nakamura H."/>
            <person name="Mori M."/>
            <person name="Yoshida Y."/>
            <person name="Ohtoshi R."/>
            <person name="Malay A.D."/>
            <person name="Moran D.A.P."/>
            <person name="Tomita M."/>
            <person name="Numata K."/>
            <person name="Arakawa K."/>
        </authorList>
    </citation>
    <scope>NUCLEOTIDE SEQUENCE</scope>
</reference>